<dbReference type="Proteomes" id="UP000684084">
    <property type="component" value="Unassembled WGS sequence"/>
</dbReference>
<evidence type="ECO:0000313" key="1">
    <source>
        <dbReference type="EMBL" id="CAB5365448.1"/>
    </source>
</evidence>
<reference evidence="1" key="1">
    <citation type="submission" date="2020-05" db="EMBL/GenBank/DDBJ databases">
        <authorList>
            <person name="Rincon C."/>
            <person name="Sanders R I."/>
            <person name="Robbins C."/>
            <person name="Chaturvedi A."/>
        </authorList>
    </citation>
    <scope>NUCLEOTIDE SEQUENCE</scope>
    <source>
        <strain evidence="1">CHB12</strain>
    </source>
</reference>
<protein>
    <submittedName>
        <fullName evidence="1">Uncharacterized protein</fullName>
    </submittedName>
</protein>
<proteinExistence type="predicted"/>
<comment type="caution">
    <text evidence="1">The sequence shown here is derived from an EMBL/GenBank/DDBJ whole genome shotgun (WGS) entry which is preliminary data.</text>
</comment>
<evidence type="ECO:0000313" key="2">
    <source>
        <dbReference type="Proteomes" id="UP000684084"/>
    </source>
</evidence>
<sequence length="118" mass="13892">MKGMLSCDPLYCFRESRSIDDKDIKNDKLNHEFQNIGPKSTVKFPKCESTHDFVVYSTFSNFTIKEEYIKKKSILYNYLTYYLTDPCYKCGTNSKLFSIAMDRSLEYSLQSQSVLNNW</sequence>
<dbReference type="AlphaFoldDB" id="A0A916E665"/>
<name>A0A916E665_9GLOM</name>
<gene>
    <name evidence="1" type="ORF">CHRIB12_LOCUS10430</name>
</gene>
<organism evidence="1 2">
    <name type="scientific">Rhizophagus irregularis</name>
    <dbReference type="NCBI Taxonomy" id="588596"/>
    <lineage>
        <taxon>Eukaryota</taxon>
        <taxon>Fungi</taxon>
        <taxon>Fungi incertae sedis</taxon>
        <taxon>Mucoromycota</taxon>
        <taxon>Glomeromycotina</taxon>
        <taxon>Glomeromycetes</taxon>
        <taxon>Glomerales</taxon>
        <taxon>Glomeraceae</taxon>
        <taxon>Rhizophagus</taxon>
    </lineage>
</organism>
<accession>A0A916E665</accession>
<dbReference type="OrthoDB" id="10339256at2759"/>
<dbReference type="EMBL" id="CAGKOT010000021">
    <property type="protein sequence ID" value="CAB5365448.1"/>
    <property type="molecule type" value="Genomic_DNA"/>
</dbReference>